<proteinExistence type="inferred from homology"/>
<name>A9V3B8_MONBE</name>
<feature type="region of interest" description="Disordered" evidence="5">
    <location>
        <begin position="182"/>
        <end position="292"/>
    </location>
</feature>
<dbReference type="PANTHER" id="PTHR12132:SF1">
    <property type="entry name" value="DNA REPAIR PROTEIN RAD52 HOMOLOG"/>
    <property type="match status" value="1"/>
</dbReference>
<dbReference type="GO" id="GO:0000724">
    <property type="term" value="P:double-strand break repair via homologous recombination"/>
    <property type="evidence" value="ECO:0000318"/>
    <property type="project" value="GO_Central"/>
</dbReference>
<sequence>MRADHSDGLVRLFRPASPVCFSRKVEFSSEERAKIQAALRLPLHPDRILFRQGPGNSKIAYVDQHQVIQTANALFGFDGWAMEVRALTKDFLSMRSSGRIDAGYSAIIRVTLKNGCFREDIGYGEAVNAPRDSGLEKAKKQACTDGLKRALKTFGSCTGQCLNDKDYCRYLAKRNAKRLPANYDQFFDPNDPNALRQLAPDTPARSSVNEASFCDSERGSAKRPKPMVVSSPTIQTKTPSPRTTPKTNPGKSPSKSAHTSPDPQDESTKGNVIGEDVAGDEDWDDVLSNMDI</sequence>
<evidence type="ECO:0000256" key="1">
    <source>
        <dbReference type="ARBA" id="ARBA00006638"/>
    </source>
</evidence>
<dbReference type="RefSeq" id="XP_001747109.1">
    <property type="nucleotide sequence ID" value="XM_001747057.1"/>
</dbReference>
<feature type="compositionally biased region" description="Low complexity" evidence="5">
    <location>
        <begin position="236"/>
        <end position="249"/>
    </location>
</feature>
<dbReference type="Pfam" id="PF04098">
    <property type="entry name" value="Rad52_Rad22"/>
    <property type="match status" value="1"/>
</dbReference>
<organism evidence="6 7">
    <name type="scientific">Monosiga brevicollis</name>
    <name type="common">Choanoflagellate</name>
    <dbReference type="NCBI Taxonomy" id="81824"/>
    <lineage>
        <taxon>Eukaryota</taxon>
        <taxon>Choanoflagellata</taxon>
        <taxon>Craspedida</taxon>
        <taxon>Salpingoecidae</taxon>
        <taxon>Monosiga</taxon>
    </lineage>
</organism>
<dbReference type="OMA" id="KNGAFRE"/>
<accession>A9V3B8</accession>
<dbReference type="GeneID" id="5892476"/>
<gene>
    <name evidence="6" type="ORF">MONBRDRAFT_26771</name>
</gene>
<reference evidence="6 7" key="1">
    <citation type="journal article" date="2008" name="Nature">
        <title>The genome of the choanoflagellate Monosiga brevicollis and the origin of metazoans.</title>
        <authorList>
            <consortium name="JGI Sequencing"/>
            <person name="King N."/>
            <person name="Westbrook M.J."/>
            <person name="Young S.L."/>
            <person name="Kuo A."/>
            <person name="Abedin M."/>
            <person name="Chapman J."/>
            <person name="Fairclough S."/>
            <person name="Hellsten U."/>
            <person name="Isogai Y."/>
            <person name="Letunic I."/>
            <person name="Marr M."/>
            <person name="Pincus D."/>
            <person name="Putnam N."/>
            <person name="Rokas A."/>
            <person name="Wright K.J."/>
            <person name="Zuzow R."/>
            <person name="Dirks W."/>
            <person name="Good M."/>
            <person name="Goodstein D."/>
            <person name="Lemons D."/>
            <person name="Li W."/>
            <person name="Lyons J.B."/>
            <person name="Morris A."/>
            <person name="Nichols S."/>
            <person name="Richter D.J."/>
            <person name="Salamov A."/>
            <person name="Bork P."/>
            <person name="Lim W.A."/>
            <person name="Manning G."/>
            <person name="Miller W.T."/>
            <person name="McGinnis W."/>
            <person name="Shapiro H."/>
            <person name="Tjian R."/>
            <person name="Grigoriev I.V."/>
            <person name="Rokhsar D."/>
        </authorList>
    </citation>
    <scope>NUCLEOTIDE SEQUENCE [LARGE SCALE GENOMIC DNA]</scope>
    <source>
        <strain evidence="7">MX1 / ATCC 50154</strain>
    </source>
</reference>
<evidence type="ECO:0008006" key="8">
    <source>
        <dbReference type="Google" id="ProtNLM"/>
    </source>
</evidence>
<dbReference type="eggNOG" id="KOG4141">
    <property type="taxonomic scope" value="Eukaryota"/>
</dbReference>
<dbReference type="InterPro" id="IPR007232">
    <property type="entry name" value="Rad52_Rad59_Rad22"/>
</dbReference>
<dbReference type="AlphaFoldDB" id="A9V3B8"/>
<dbReference type="InterPro" id="IPR041247">
    <property type="entry name" value="Rad52_fam"/>
</dbReference>
<evidence type="ECO:0000256" key="5">
    <source>
        <dbReference type="SAM" id="MobiDB-lite"/>
    </source>
</evidence>
<evidence type="ECO:0000256" key="2">
    <source>
        <dbReference type="ARBA" id="ARBA00022763"/>
    </source>
</evidence>
<comment type="similarity">
    <text evidence="1">Belongs to the RAD52 family.</text>
</comment>
<dbReference type="GO" id="GO:0045002">
    <property type="term" value="P:double-strand break repair via single-strand annealing"/>
    <property type="evidence" value="ECO:0000318"/>
    <property type="project" value="GO_Central"/>
</dbReference>
<dbReference type="Gene3D" id="3.30.390.80">
    <property type="entry name" value="DNA repair protein Rad52/59/22"/>
    <property type="match status" value="1"/>
</dbReference>
<evidence type="ECO:0000256" key="3">
    <source>
        <dbReference type="ARBA" id="ARBA00023172"/>
    </source>
</evidence>
<dbReference type="PANTHER" id="PTHR12132">
    <property type="entry name" value="DNA REPAIR AND RECOMBINATION PROTEIN RAD52, RAD59"/>
    <property type="match status" value="1"/>
</dbReference>
<evidence type="ECO:0000313" key="6">
    <source>
        <dbReference type="EMBL" id="EDQ88033.1"/>
    </source>
</evidence>
<dbReference type="EMBL" id="CH991556">
    <property type="protein sequence ID" value="EDQ88033.1"/>
    <property type="molecule type" value="Genomic_DNA"/>
</dbReference>
<keyword evidence="3" id="KW-0233">DNA recombination</keyword>
<keyword evidence="2" id="KW-0227">DNA damage</keyword>
<dbReference type="GO" id="GO:0005634">
    <property type="term" value="C:nucleus"/>
    <property type="evidence" value="ECO:0000318"/>
    <property type="project" value="GO_Central"/>
</dbReference>
<keyword evidence="7" id="KW-1185">Reference proteome</keyword>
<dbReference type="FunFam" id="3.30.390.80:FF:000001">
    <property type="entry name" value="DNA repair protein RAD52 homolog"/>
    <property type="match status" value="1"/>
</dbReference>
<evidence type="ECO:0000256" key="4">
    <source>
        <dbReference type="ARBA" id="ARBA00023204"/>
    </source>
</evidence>
<dbReference type="KEGG" id="mbr:MONBRDRAFT_26771"/>
<protein>
    <recommendedName>
        <fullName evidence="8">DNA repair and recombination protein RAD52</fullName>
    </recommendedName>
</protein>
<feature type="compositionally biased region" description="Polar residues" evidence="5">
    <location>
        <begin position="250"/>
        <end position="262"/>
    </location>
</feature>
<evidence type="ECO:0000313" key="7">
    <source>
        <dbReference type="Proteomes" id="UP000001357"/>
    </source>
</evidence>
<dbReference type="GO" id="GO:0006312">
    <property type="term" value="P:mitotic recombination"/>
    <property type="evidence" value="ECO:0000318"/>
    <property type="project" value="GO_Central"/>
</dbReference>
<dbReference type="InParanoid" id="A9V3B8"/>
<dbReference type="SUPFAM" id="SSF54768">
    <property type="entry name" value="dsRNA-binding domain-like"/>
    <property type="match status" value="1"/>
</dbReference>
<dbReference type="STRING" id="81824.A9V3B8"/>
<keyword evidence="4" id="KW-0234">DNA repair</keyword>
<dbReference type="Proteomes" id="UP000001357">
    <property type="component" value="Unassembled WGS sequence"/>
</dbReference>
<dbReference type="InterPro" id="IPR042525">
    <property type="entry name" value="Rad52_Rad59_Rad22_sf"/>
</dbReference>